<dbReference type="Pfam" id="PF13193">
    <property type="entry name" value="AMP-binding_C"/>
    <property type="match status" value="1"/>
</dbReference>
<keyword evidence="2" id="KW-0436">Ligase</keyword>
<dbReference type="Gene3D" id="3.30.300.30">
    <property type="match status" value="1"/>
</dbReference>
<evidence type="ECO:0000256" key="4">
    <source>
        <dbReference type="ARBA" id="ARBA00023098"/>
    </source>
</evidence>
<dbReference type="PANTHER" id="PTHR43859">
    <property type="entry name" value="ACYL-ACTIVATING ENZYME"/>
    <property type="match status" value="1"/>
</dbReference>
<dbReference type="EMBL" id="NFZX01000001">
    <property type="protein sequence ID" value="RFA37536.1"/>
    <property type="molecule type" value="Genomic_DNA"/>
</dbReference>
<dbReference type="InterPro" id="IPR025110">
    <property type="entry name" value="AMP-bd_C"/>
</dbReference>
<keyword evidence="4" id="KW-0443">Lipid metabolism</keyword>
<protein>
    <recommendedName>
        <fullName evidence="5">AMP-binding enzyme C-terminal domain-containing protein</fullName>
    </recommendedName>
</protein>
<evidence type="ECO:0000259" key="5">
    <source>
        <dbReference type="Pfam" id="PF13193"/>
    </source>
</evidence>
<name>A0A3E0WZT4_9BACI</name>
<accession>A0A3E0WZT4</accession>
<organism evidence="6 7">
    <name type="scientific">Virgibacillus dokdonensis</name>
    <dbReference type="NCBI Taxonomy" id="302167"/>
    <lineage>
        <taxon>Bacteria</taxon>
        <taxon>Bacillati</taxon>
        <taxon>Bacillota</taxon>
        <taxon>Bacilli</taxon>
        <taxon>Bacillales</taxon>
        <taxon>Bacillaceae</taxon>
        <taxon>Virgibacillus</taxon>
    </lineage>
</organism>
<reference evidence="6 7" key="1">
    <citation type="submission" date="2017-05" db="EMBL/GenBank/DDBJ databases">
        <title>Virgibacillus sp. AK90 isolated from a saltern of Kakinada, India.</title>
        <authorList>
            <person name="Gupta V."/>
            <person name="Sidhu C."/>
            <person name="Korpole S."/>
            <person name="Pinnaka A.K."/>
        </authorList>
    </citation>
    <scope>NUCLEOTIDE SEQUENCE [LARGE SCALE GENOMIC DNA]</scope>
    <source>
        <strain evidence="6 7">AK90</strain>
    </source>
</reference>
<dbReference type="AlphaFoldDB" id="A0A3E0WZT4"/>
<gene>
    <name evidence="6" type="ORF">CAI16_00030</name>
</gene>
<feature type="domain" description="AMP-binding enzyme C-terminal" evidence="5">
    <location>
        <begin position="93"/>
        <end position="167"/>
    </location>
</feature>
<evidence type="ECO:0000256" key="1">
    <source>
        <dbReference type="ARBA" id="ARBA00006432"/>
    </source>
</evidence>
<dbReference type="SUPFAM" id="SSF56801">
    <property type="entry name" value="Acetyl-CoA synthetase-like"/>
    <property type="match status" value="1"/>
</dbReference>
<sequence length="177" mass="19665">MKKRNKVGIFMEQTEVRVINHKGEDVAPNGKEIGDIIVKGNGALQHAAHQQTLEDGWILTGDKGTVDENGRIHVQEARKDIPHSTGAISTAYLEQTLQQHPSIQEVAVVPIPHKEKGEIAHAFVVLNENENTISEDSLLSFCKQHSEDSYIIHISIVEELPKTASGKILKTELRNRL</sequence>
<dbReference type="Gene3D" id="3.40.50.12780">
    <property type="entry name" value="N-terminal domain of ligase-like"/>
    <property type="match status" value="1"/>
</dbReference>
<comment type="similarity">
    <text evidence="1">Belongs to the ATP-dependent AMP-binding enzyme family.</text>
</comment>
<evidence type="ECO:0000313" key="6">
    <source>
        <dbReference type="EMBL" id="RFA37536.1"/>
    </source>
</evidence>
<comment type="caution">
    <text evidence="6">The sequence shown here is derived from an EMBL/GenBank/DDBJ whole genome shotgun (WGS) entry which is preliminary data.</text>
</comment>
<dbReference type="PANTHER" id="PTHR43859:SF4">
    <property type="entry name" value="BUTANOATE--COA LIGASE AAE1-RELATED"/>
    <property type="match status" value="1"/>
</dbReference>
<dbReference type="GO" id="GO:0006631">
    <property type="term" value="P:fatty acid metabolic process"/>
    <property type="evidence" value="ECO:0007669"/>
    <property type="project" value="UniProtKB-KW"/>
</dbReference>
<evidence type="ECO:0000313" key="7">
    <source>
        <dbReference type="Proteomes" id="UP000256488"/>
    </source>
</evidence>
<evidence type="ECO:0000256" key="3">
    <source>
        <dbReference type="ARBA" id="ARBA00022832"/>
    </source>
</evidence>
<proteinExistence type="inferred from homology"/>
<dbReference type="Proteomes" id="UP000256488">
    <property type="component" value="Unassembled WGS sequence"/>
</dbReference>
<keyword evidence="3" id="KW-0276">Fatty acid metabolism</keyword>
<evidence type="ECO:0000256" key="2">
    <source>
        <dbReference type="ARBA" id="ARBA00022598"/>
    </source>
</evidence>
<dbReference type="InterPro" id="IPR045851">
    <property type="entry name" value="AMP-bd_C_sf"/>
</dbReference>
<dbReference type="InterPro" id="IPR042099">
    <property type="entry name" value="ANL_N_sf"/>
</dbReference>
<dbReference type="GO" id="GO:0016874">
    <property type="term" value="F:ligase activity"/>
    <property type="evidence" value="ECO:0007669"/>
    <property type="project" value="UniProtKB-KW"/>
</dbReference>